<keyword evidence="4" id="KW-1185">Reference proteome</keyword>
<organism evidence="3 4">
    <name type="scientific">Littorina saxatilis</name>
    <dbReference type="NCBI Taxonomy" id="31220"/>
    <lineage>
        <taxon>Eukaryota</taxon>
        <taxon>Metazoa</taxon>
        <taxon>Spiralia</taxon>
        <taxon>Lophotrochozoa</taxon>
        <taxon>Mollusca</taxon>
        <taxon>Gastropoda</taxon>
        <taxon>Caenogastropoda</taxon>
        <taxon>Littorinimorpha</taxon>
        <taxon>Littorinoidea</taxon>
        <taxon>Littorinidae</taxon>
        <taxon>Littorina</taxon>
    </lineage>
</organism>
<dbReference type="EMBL" id="JBAMIC010000007">
    <property type="protein sequence ID" value="KAK7106479.1"/>
    <property type="molecule type" value="Genomic_DNA"/>
</dbReference>
<evidence type="ECO:0000313" key="3">
    <source>
        <dbReference type="EMBL" id="KAK7106479.1"/>
    </source>
</evidence>
<dbReference type="AlphaFoldDB" id="A0AAN9BK68"/>
<proteinExistence type="predicted"/>
<evidence type="ECO:0000256" key="1">
    <source>
        <dbReference type="SAM" id="MobiDB-lite"/>
    </source>
</evidence>
<keyword evidence="2" id="KW-1133">Transmembrane helix</keyword>
<sequence length="356" mass="39069">MNGVMLYPQNASIAPIIMPPNESNVSVSANATLNATSLRNRASIEDDLDRLKRLKQIQRAYSDCLTNANATNSFPEGCLHAVETVLREHRDKLILLAIILGCLLILLLCLTVCHCLSENLETALEQTHVRKLPQRTLDQGLAVPDSRLPDSPESAFEALMAVSSLRGFSGSDRGDVIVTKARTLSDIIVEDQSQSVDDLQTLFGQYDDHSSKMARLQRQHDSTKSASKRHWLHALMKETDSSIMPSRSKPSASGRLLLREGSRGEGACQLSVQGSQSAKRNITVSSSLIKSYQQQPDQRQPDQRQPEQADSPEDTSDASSSVGRSSTGEEKPAREEKDSESKTPSSYSDSDSFKSL</sequence>
<protein>
    <submittedName>
        <fullName evidence="3">Uncharacterized protein</fullName>
    </submittedName>
</protein>
<feature type="compositionally biased region" description="Polar residues" evidence="1">
    <location>
        <begin position="317"/>
        <end position="326"/>
    </location>
</feature>
<keyword evidence="2" id="KW-0472">Membrane</keyword>
<name>A0AAN9BK68_9CAEN</name>
<feature type="compositionally biased region" description="Basic and acidic residues" evidence="1">
    <location>
        <begin position="327"/>
        <end position="341"/>
    </location>
</feature>
<feature type="region of interest" description="Disordered" evidence="1">
    <location>
        <begin position="210"/>
        <end position="230"/>
    </location>
</feature>
<feature type="compositionally biased region" description="Low complexity" evidence="1">
    <location>
        <begin position="342"/>
        <end position="356"/>
    </location>
</feature>
<reference evidence="3 4" key="1">
    <citation type="submission" date="2024-02" db="EMBL/GenBank/DDBJ databases">
        <title>Chromosome-scale genome assembly of the rough periwinkle Littorina saxatilis.</title>
        <authorList>
            <person name="De Jode A."/>
            <person name="Faria R."/>
            <person name="Formenti G."/>
            <person name="Sims Y."/>
            <person name="Smith T.P."/>
            <person name="Tracey A."/>
            <person name="Wood J.M.D."/>
            <person name="Zagrodzka Z.B."/>
            <person name="Johannesson K."/>
            <person name="Butlin R.K."/>
            <person name="Leder E.H."/>
        </authorList>
    </citation>
    <scope>NUCLEOTIDE SEQUENCE [LARGE SCALE GENOMIC DNA]</scope>
    <source>
        <strain evidence="3">Snail1</strain>
        <tissue evidence="3">Muscle</tissue>
    </source>
</reference>
<evidence type="ECO:0000313" key="4">
    <source>
        <dbReference type="Proteomes" id="UP001374579"/>
    </source>
</evidence>
<evidence type="ECO:0000256" key="2">
    <source>
        <dbReference type="SAM" id="Phobius"/>
    </source>
</evidence>
<feature type="region of interest" description="Disordered" evidence="1">
    <location>
        <begin position="289"/>
        <end position="356"/>
    </location>
</feature>
<feature type="transmembrane region" description="Helical" evidence="2">
    <location>
        <begin position="93"/>
        <end position="112"/>
    </location>
</feature>
<comment type="caution">
    <text evidence="3">The sequence shown here is derived from an EMBL/GenBank/DDBJ whole genome shotgun (WGS) entry which is preliminary data.</text>
</comment>
<dbReference type="Proteomes" id="UP001374579">
    <property type="component" value="Unassembled WGS sequence"/>
</dbReference>
<gene>
    <name evidence="3" type="ORF">V1264_017729</name>
</gene>
<keyword evidence="2" id="KW-0812">Transmembrane</keyword>
<accession>A0AAN9BK68</accession>